<accession>A0A1P8WC63</accession>
<dbReference type="InterPro" id="IPR007825">
    <property type="entry name" value="Major_OMP_Legionella"/>
</dbReference>
<gene>
    <name evidence="1" type="ORF">Fuma_01248</name>
</gene>
<dbReference type="STRING" id="1891926.Fuma_01248"/>
<sequence>MNIRTLLAVPIVLSATVTQAQDRPLHRPDSAELPVIAFDTSAEDSTTLHYGELATSFSGAADDALPPQYPTTATASNSASLEAMVSGPPSQILQTQYSVPSNACCDANGCSTQSYGGDCGCGEGCCCDRDCYPLFSVGVEVPFLRPRISGAAPVFNVSPGAQRLIDPNYDPAIRYIAELRPEKSFGIRGRYFRYDHATGFDPPFQPAELGITVDSADLEFVFHHDTNRWNFDFSAGLEYGKLQYAADVATAVIGQGTATFEGLGPVFGLNAEHALGDTSFSFFGSVRASFLMGSIKNSALLINMPRAEIKDEMAQVYQNQLGVAWQPELSDRFGISVRAAWETQFWLNETFSDDSFGIGSNLSLTGPMVSAEVSF</sequence>
<dbReference type="AlphaFoldDB" id="A0A1P8WC63"/>
<proteinExistence type="predicted"/>
<dbReference type="Pfam" id="PF05150">
    <property type="entry name" value="Legionella_OMP"/>
    <property type="match status" value="1"/>
</dbReference>
<evidence type="ECO:0000313" key="2">
    <source>
        <dbReference type="Proteomes" id="UP000187735"/>
    </source>
</evidence>
<dbReference type="EMBL" id="CP017641">
    <property type="protein sequence ID" value="APZ91657.1"/>
    <property type="molecule type" value="Genomic_DNA"/>
</dbReference>
<dbReference type="RefSeq" id="WP_077023383.1">
    <property type="nucleotide sequence ID" value="NZ_CP017641.1"/>
</dbReference>
<keyword evidence="2" id="KW-1185">Reference proteome</keyword>
<reference evidence="1 2" key="1">
    <citation type="journal article" date="2016" name="Front. Microbiol.">
        <title>Fuerstia marisgermanicae gen. nov., sp. nov., an Unusual Member of the Phylum Planctomycetes from the German Wadden Sea.</title>
        <authorList>
            <person name="Kohn T."/>
            <person name="Heuer A."/>
            <person name="Jogler M."/>
            <person name="Vollmers J."/>
            <person name="Boedeker C."/>
            <person name="Bunk B."/>
            <person name="Rast P."/>
            <person name="Borchert D."/>
            <person name="Glockner I."/>
            <person name="Freese H.M."/>
            <person name="Klenk H.P."/>
            <person name="Overmann J."/>
            <person name="Kaster A.K."/>
            <person name="Rohde M."/>
            <person name="Wiegand S."/>
            <person name="Jogler C."/>
        </authorList>
    </citation>
    <scope>NUCLEOTIDE SEQUENCE [LARGE SCALE GENOMIC DNA]</scope>
    <source>
        <strain evidence="1 2">NH11</strain>
    </source>
</reference>
<protein>
    <submittedName>
        <fullName evidence="1">Uncharacterized protein</fullName>
    </submittedName>
</protein>
<dbReference type="Proteomes" id="UP000187735">
    <property type="component" value="Chromosome"/>
</dbReference>
<evidence type="ECO:0000313" key="1">
    <source>
        <dbReference type="EMBL" id="APZ91657.1"/>
    </source>
</evidence>
<dbReference type="KEGG" id="fmr:Fuma_01248"/>
<organism evidence="1 2">
    <name type="scientific">Fuerstiella marisgermanici</name>
    <dbReference type="NCBI Taxonomy" id="1891926"/>
    <lineage>
        <taxon>Bacteria</taxon>
        <taxon>Pseudomonadati</taxon>
        <taxon>Planctomycetota</taxon>
        <taxon>Planctomycetia</taxon>
        <taxon>Planctomycetales</taxon>
        <taxon>Planctomycetaceae</taxon>
        <taxon>Fuerstiella</taxon>
    </lineage>
</organism>
<name>A0A1P8WC63_9PLAN</name>
<dbReference type="OrthoDB" id="271806at2"/>